<organism evidence="8 9">
    <name type="scientific">Heligmosomoides polygyrus</name>
    <name type="common">Parasitic roundworm</name>
    <dbReference type="NCBI Taxonomy" id="6339"/>
    <lineage>
        <taxon>Eukaryota</taxon>
        <taxon>Metazoa</taxon>
        <taxon>Ecdysozoa</taxon>
        <taxon>Nematoda</taxon>
        <taxon>Chromadorea</taxon>
        <taxon>Rhabditida</taxon>
        <taxon>Rhabditina</taxon>
        <taxon>Rhabditomorpha</taxon>
        <taxon>Strongyloidea</taxon>
        <taxon>Heligmosomidae</taxon>
        <taxon>Heligmosomoides</taxon>
    </lineage>
</organism>
<dbReference type="SUPFAM" id="SSF57850">
    <property type="entry name" value="RING/U-box"/>
    <property type="match status" value="1"/>
</dbReference>
<evidence type="ECO:0000313" key="7">
    <source>
        <dbReference type="EMBL" id="VDO82436.1"/>
    </source>
</evidence>
<dbReference type="GO" id="GO:0008270">
    <property type="term" value="F:zinc ion binding"/>
    <property type="evidence" value="ECO:0007669"/>
    <property type="project" value="UniProtKB-KW"/>
</dbReference>
<keyword evidence="4" id="KW-0862">Zinc</keyword>
<evidence type="ECO:0000313" key="8">
    <source>
        <dbReference type="Proteomes" id="UP000050761"/>
    </source>
</evidence>
<name>A0A183FQ55_HELPZ</name>
<evidence type="ECO:0000259" key="6">
    <source>
        <dbReference type="Pfam" id="PF01485"/>
    </source>
</evidence>
<dbReference type="PANTHER" id="PTHR31063:SF3">
    <property type="entry name" value="ENHANCER OF POLYCOMB-LIKE PROTEIN"/>
    <property type="match status" value="1"/>
</dbReference>
<feature type="region of interest" description="Disordered" evidence="5">
    <location>
        <begin position="136"/>
        <end position="176"/>
    </location>
</feature>
<feature type="domain" description="IBR" evidence="6">
    <location>
        <begin position="593"/>
        <end position="646"/>
    </location>
</feature>
<accession>A0A3P7Y4C0</accession>
<reference evidence="9" key="2">
    <citation type="submission" date="2019-09" db="UniProtKB">
        <authorList>
            <consortium name="WormBaseParasite"/>
        </authorList>
    </citation>
    <scope>IDENTIFICATION</scope>
</reference>
<dbReference type="OrthoDB" id="5786205at2759"/>
<dbReference type="Proteomes" id="UP000050761">
    <property type="component" value="Unassembled WGS sequence"/>
</dbReference>
<reference evidence="7 8" key="1">
    <citation type="submission" date="2018-11" db="EMBL/GenBank/DDBJ databases">
        <authorList>
            <consortium name="Pathogen Informatics"/>
        </authorList>
    </citation>
    <scope>NUCLEOTIDE SEQUENCE [LARGE SCALE GENOMIC DNA]</scope>
</reference>
<keyword evidence="2" id="KW-0863">Zinc-finger</keyword>
<keyword evidence="8" id="KW-1185">Reference proteome</keyword>
<keyword evidence="3" id="KW-0833">Ubl conjugation pathway</keyword>
<proteinExistence type="predicted"/>
<evidence type="ECO:0000256" key="4">
    <source>
        <dbReference type="ARBA" id="ARBA00022833"/>
    </source>
</evidence>
<feature type="region of interest" description="Disordered" evidence="5">
    <location>
        <begin position="1"/>
        <end position="30"/>
    </location>
</feature>
<dbReference type="EMBL" id="UZAH01026562">
    <property type="protein sequence ID" value="VDO82436.1"/>
    <property type="molecule type" value="Genomic_DNA"/>
</dbReference>
<evidence type="ECO:0000256" key="1">
    <source>
        <dbReference type="ARBA" id="ARBA00022723"/>
    </source>
</evidence>
<evidence type="ECO:0000256" key="2">
    <source>
        <dbReference type="ARBA" id="ARBA00022771"/>
    </source>
</evidence>
<dbReference type="CDD" id="cd20335">
    <property type="entry name" value="BRcat_RBR"/>
    <property type="match status" value="1"/>
</dbReference>
<evidence type="ECO:0000256" key="5">
    <source>
        <dbReference type="SAM" id="MobiDB-lite"/>
    </source>
</evidence>
<protein>
    <submittedName>
        <fullName evidence="9">ULP_PROTEASE domain-containing protein</fullName>
    </submittedName>
</protein>
<evidence type="ECO:0000256" key="3">
    <source>
        <dbReference type="ARBA" id="ARBA00022786"/>
    </source>
</evidence>
<gene>
    <name evidence="7" type="ORF">HPBE_LOCUS9833</name>
</gene>
<evidence type="ECO:0000313" key="9">
    <source>
        <dbReference type="WBParaSite" id="HPBE_0000983201-mRNA-1"/>
    </source>
</evidence>
<keyword evidence="1" id="KW-0479">Metal-binding</keyword>
<dbReference type="WBParaSite" id="HPBE_0000983201-mRNA-1">
    <property type="protein sequence ID" value="HPBE_0000983201-mRNA-1"/>
    <property type="gene ID" value="HPBE_0000983201"/>
</dbReference>
<accession>A0A183FQ55</accession>
<dbReference type="Pfam" id="PF01485">
    <property type="entry name" value="IBR"/>
    <property type="match status" value="1"/>
</dbReference>
<dbReference type="InterPro" id="IPR002867">
    <property type="entry name" value="IBR_dom"/>
</dbReference>
<sequence>EGDFPFLCSKPSGGEGKRTKGKRCGSNVAPGAAPSFIVKTVDDPDEVLGKRRKARILSECADNLALDVMYSMDKKNRWSQANAVALLNGVTGDEVSAQVVETRMPPPVCYFKSRNVTAVHEIDEDGDVVTRTAKGQGVASLSSLSAPPRGKQRGSHARREAAARLAAEEEERNGVVAEDAPEEAKIRYTIMHDQPYYHGRFVRRRGSPKSRRARVKRVDPSLLDELEHSELERSVHIEEDGYKPSRDLRFCLGDYMTSKARAAEFVRQESVESSKHPSDIVKLDMPEDEMRRPFDLVDISTAVRAPSTFEFVYMDPSSWSNFKFVAQVEALRDRFTVRWLDVNYQRVLIDATDVFLRAKGYSGKPMVVIVLERCWNKDKCYLKVFLNTTIAAEEDFSWKLFKEHLMDSDVSDIRTVVEATLLLPQKWRARGGVPIDEVVTLKQRKEYLPAFNATSFARPIRRITDEHMANVLREECEQLDGGSFEKVTDFDSELEDETLGDGLPSDGSPVVPAGAKCRSCSTDRGNNLYEMDDCWMCRNCLKQLAIHQIRVKSLPINLPLVVPEGVTSYDVLPSILPLPLFNFYTKLAAIELIEDTMNDVIELSECPGCKQMVDVFGQNEYNCALCECGIVWCTECKKEPHWPMSCSAAAEWTRRWKHSVSGDAFLREITCSCLGPPIVNPRLLMLLVQVGGDEVSAKCDNCNTEFDPLSMMVLSRNGRIREFTAVKYKTVPNVNVPRIKKEIVNICEKVRGYRFDTAKVAEMEKACRKLKGIVPRPESLREVRQTVLYIVEYGMAWLYMEKSIEDRAIIKTNLVQLLRLYEELVAIIDYQRPNFVDCVEALNGAVQKTIDLIKKNL</sequence>
<dbReference type="PANTHER" id="PTHR31063">
    <property type="entry name" value="PROTEIN CBG08668"/>
    <property type="match status" value="1"/>
</dbReference>
<dbReference type="AlphaFoldDB" id="A0A183FQ55"/>